<reference evidence="2 3" key="1">
    <citation type="submission" date="2018-01" db="EMBL/GenBank/DDBJ databases">
        <title>Draft genome sequence of Salinispora sp. 13K206.</title>
        <authorList>
            <person name="Sahin N."/>
            <person name="Saygin H."/>
            <person name="Ay H."/>
        </authorList>
    </citation>
    <scope>NUCLEOTIDE SEQUENCE [LARGE SCALE GENOMIC DNA]</scope>
    <source>
        <strain evidence="2 3">13K206</strain>
    </source>
</reference>
<dbReference type="Pfam" id="PF13560">
    <property type="entry name" value="HTH_31"/>
    <property type="match status" value="1"/>
</dbReference>
<dbReference type="AlphaFoldDB" id="A0A2W2DHP7"/>
<dbReference type="EMBL" id="POUB01000110">
    <property type="protein sequence ID" value="PZF96716.1"/>
    <property type="molecule type" value="Genomic_DNA"/>
</dbReference>
<name>A0A2W2DHP7_9ACTN</name>
<dbReference type="RefSeq" id="WP_111135177.1">
    <property type="nucleotide sequence ID" value="NZ_POUB01000110.1"/>
</dbReference>
<dbReference type="Gene3D" id="1.10.260.40">
    <property type="entry name" value="lambda repressor-like DNA-binding domains"/>
    <property type="match status" value="1"/>
</dbReference>
<dbReference type="SMART" id="SM00530">
    <property type="entry name" value="HTH_XRE"/>
    <property type="match status" value="1"/>
</dbReference>
<dbReference type="SUPFAM" id="SSF47413">
    <property type="entry name" value="lambda repressor-like DNA-binding domains"/>
    <property type="match status" value="1"/>
</dbReference>
<proteinExistence type="predicted"/>
<organism evidence="2 3">
    <name type="scientific">Micromonospora deserti</name>
    <dbReference type="NCBI Taxonomy" id="2070366"/>
    <lineage>
        <taxon>Bacteria</taxon>
        <taxon>Bacillati</taxon>
        <taxon>Actinomycetota</taxon>
        <taxon>Actinomycetes</taxon>
        <taxon>Micromonosporales</taxon>
        <taxon>Micromonosporaceae</taxon>
        <taxon>Micromonospora</taxon>
    </lineage>
</organism>
<dbReference type="PROSITE" id="PS50943">
    <property type="entry name" value="HTH_CROC1"/>
    <property type="match status" value="1"/>
</dbReference>
<dbReference type="InterPro" id="IPR010982">
    <property type="entry name" value="Lambda_DNA-bd_dom_sf"/>
</dbReference>
<dbReference type="OrthoDB" id="3458445at2"/>
<dbReference type="InterPro" id="IPR043917">
    <property type="entry name" value="DUF5753"/>
</dbReference>
<keyword evidence="3" id="KW-1185">Reference proteome</keyword>
<feature type="domain" description="HTH cro/C1-type" evidence="1">
    <location>
        <begin position="42"/>
        <end position="96"/>
    </location>
</feature>
<comment type="caution">
    <text evidence="2">The sequence shown here is derived from an EMBL/GenBank/DDBJ whole genome shotgun (WGS) entry which is preliminary data.</text>
</comment>
<evidence type="ECO:0000313" key="2">
    <source>
        <dbReference type="EMBL" id="PZF96716.1"/>
    </source>
</evidence>
<protein>
    <recommendedName>
        <fullName evidence="1">HTH cro/C1-type domain-containing protein</fullName>
    </recommendedName>
</protein>
<gene>
    <name evidence="2" type="ORF">C1I99_16845</name>
</gene>
<evidence type="ECO:0000313" key="3">
    <source>
        <dbReference type="Proteomes" id="UP000248749"/>
    </source>
</evidence>
<sequence length="315" mass="35317">MRAQLVRSACLRKEVGTFAWQDDDVPQRQSPTVRRRRLALTLRQLRERAGITSAEAARRVDHDASWLSRIETAEVRPHPNDVRALLTLYGVEGDQAEAVIAVARQAKQRGWWQRYSDVLPDWFAAYVGMESEASAIRTYECQMVPGLLQTEDYARAAFQGAPVPMRDDEVERQVALRMERQAILTGDDPPMLRVVIDEGAARRMVGGPEVLHRQLNHLIEDSTRSNVQIQLLPYSAGVGFDGSFVILDFPPMPDPYPDAAEERMVYVDTLTGALYLDRPSEIAAYAAAHEQLQALALAPKPTRDTLRAITAELIT</sequence>
<dbReference type="InterPro" id="IPR001387">
    <property type="entry name" value="Cro/C1-type_HTH"/>
</dbReference>
<dbReference type="GO" id="GO:0003677">
    <property type="term" value="F:DNA binding"/>
    <property type="evidence" value="ECO:0007669"/>
    <property type="project" value="InterPro"/>
</dbReference>
<dbReference type="CDD" id="cd00093">
    <property type="entry name" value="HTH_XRE"/>
    <property type="match status" value="1"/>
</dbReference>
<accession>A0A2W2DHP7</accession>
<evidence type="ECO:0000259" key="1">
    <source>
        <dbReference type="PROSITE" id="PS50943"/>
    </source>
</evidence>
<dbReference type="Pfam" id="PF19054">
    <property type="entry name" value="DUF5753"/>
    <property type="match status" value="1"/>
</dbReference>
<dbReference type="Proteomes" id="UP000248749">
    <property type="component" value="Unassembled WGS sequence"/>
</dbReference>